<dbReference type="EMBL" id="RFFI01000010">
    <property type="protein sequence ID" value="RMI13728.1"/>
    <property type="molecule type" value="Genomic_DNA"/>
</dbReference>
<comment type="caution">
    <text evidence="4">The sequence shown here is derived from an EMBL/GenBank/DDBJ whole genome shotgun (WGS) entry which is preliminary data.</text>
</comment>
<dbReference type="PANTHER" id="PTHR35788:SF1">
    <property type="entry name" value="EXPORTED PROTEIN"/>
    <property type="match status" value="1"/>
</dbReference>
<feature type="domain" description="YoaR-like putative peptidoglycan binding" evidence="3">
    <location>
        <begin position="149"/>
        <end position="209"/>
    </location>
</feature>
<protein>
    <submittedName>
        <fullName evidence="4">Vanomycin resistance protein VanB</fullName>
    </submittedName>
</protein>
<feature type="region of interest" description="Disordered" evidence="1">
    <location>
        <begin position="1"/>
        <end position="27"/>
    </location>
</feature>
<sequence length="597" mass="62119">MAKGSAENTEPVVDGDGPDEAWSPLAEFDGDRPRRRWLRTTLIVVGAVVVLGGAYVGTSYALADRVPRGTTVAGIEIGGMSTARAEQALIDGLGSLSDEPVPVTAQDITGSVDPATAGLALDVPATVERLTGVDLRPQRLWQHLVGAGAAEPVTDVDEAALDEAVAGLAQTLTLAPVDGSIVIADGAPHAVDAADGWALDEDAARETLVSTWLTAARPLELTTEVVEPDVTQEETERALQDVASKIGTAPVRVQVAGQTVEVPADVLLQVSSFVPADGELALQMDGAALVEAVLARSTDLLTTASDARFEFQDAGPVIVPGTPGTTLDPAALATAVSAAVVDSGRTAEVALVESDPAQTTEALEALGVTTAVAEFDTPLTSEPRRTKNIAAGAAAINGTLVRPGETFSLTDALGPIDAAHGFVQAGAIVNGEHTDAWGGGLSQLSTTTFNAAYEAGMEDVEHKPHSEWFSRYPAGREATLFTGTLDMRWKNNTPYGVLVQAWVADGKTYVRLWSTPYWEVTSESGPKTNVVQPTTVYSQSATCSPQSAGNPGFRITVTRTVKLNGEVVATEPFSWTYRAQNRVVCGPNPATAAPATP</sequence>
<dbReference type="Pfam" id="PF12229">
    <property type="entry name" value="PG_binding_4"/>
    <property type="match status" value="2"/>
</dbReference>
<evidence type="ECO:0000313" key="5">
    <source>
        <dbReference type="Proteomes" id="UP000269289"/>
    </source>
</evidence>
<accession>A0A3M2JU89</accession>
<dbReference type="RefSeq" id="WP_122148007.1">
    <property type="nucleotide sequence ID" value="NZ_RFFI01000010.1"/>
</dbReference>
<dbReference type="InterPro" id="IPR052913">
    <property type="entry name" value="Glycopeptide_resist_protein"/>
</dbReference>
<dbReference type="Pfam" id="PF04294">
    <property type="entry name" value="VanW"/>
    <property type="match status" value="1"/>
</dbReference>
<proteinExistence type="predicted"/>
<evidence type="ECO:0000256" key="1">
    <source>
        <dbReference type="SAM" id="MobiDB-lite"/>
    </source>
</evidence>
<dbReference type="InterPro" id="IPR022029">
    <property type="entry name" value="YoaR-like_PG-bd"/>
</dbReference>
<keyword evidence="2" id="KW-0812">Transmembrane</keyword>
<dbReference type="OrthoDB" id="9813301at2"/>
<dbReference type="PANTHER" id="PTHR35788">
    <property type="entry name" value="EXPORTED PROTEIN-RELATED"/>
    <property type="match status" value="1"/>
</dbReference>
<evidence type="ECO:0000259" key="3">
    <source>
        <dbReference type="Pfam" id="PF12229"/>
    </source>
</evidence>
<keyword evidence="5" id="KW-1185">Reference proteome</keyword>
<keyword evidence="2" id="KW-1133">Transmembrane helix</keyword>
<feature type="domain" description="YoaR-like putative peptidoglycan binding" evidence="3">
    <location>
        <begin position="277"/>
        <end position="344"/>
    </location>
</feature>
<reference evidence="4 5" key="1">
    <citation type="submission" date="2018-10" db="EMBL/GenBank/DDBJ databases">
        <title>Isolation, diversity and antifungal activity of actinobacteria from wheat.</title>
        <authorList>
            <person name="Han C."/>
        </authorList>
    </citation>
    <scope>NUCLEOTIDE SEQUENCE [LARGE SCALE GENOMIC DNA]</scope>
    <source>
        <strain evidence="4 5">NEAU-YY56</strain>
    </source>
</reference>
<gene>
    <name evidence="4" type="ORF">EBM89_03160</name>
</gene>
<organism evidence="4 5">
    <name type="scientific">Cellulomonas triticagri</name>
    <dbReference type="NCBI Taxonomy" id="2483352"/>
    <lineage>
        <taxon>Bacteria</taxon>
        <taxon>Bacillati</taxon>
        <taxon>Actinomycetota</taxon>
        <taxon>Actinomycetes</taxon>
        <taxon>Micrococcales</taxon>
        <taxon>Cellulomonadaceae</taxon>
        <taxon>Cellulomonas</taxon>
    </lineage>
</organism>
<dbReference type="AlphaFoldDB" id="A0A3M2JU89"/>
<dbReference type="Proteomes" id="UP000269289">
    <property type="component" value="Unassembled WGS sequence"/>
</dbReference>
<keyword evidence="2" id="KW-0472">Membrane</keyword>
<evidence type="ECO:0000256" key="2">
    <source>
        <dbReference type="SAM" id="Phobius"/>
    </source>
</evidence>
<name>A0A3M2JU89_9CELL</name>
<evidence type="ECO:0000313" key="4">
    <source>
        <dbReference type="EMBL" id="RMI13728.1"/>
    </source>
</evidence>
<feature type="transmembrane region" description="Helical" evidence="2">
    <location>
        <begin position="42"/>
        <end position="63"/>
    </location>
</feature>
<dbReference type="InterPro" id="IPR007391">
    <property type="entry name" value="Vancomycin_resist_VanW"/>
</dbReference>